<dbReference type="InterPro" id="IPR040167">
    <property type="entry name" value="TF_CP2-like"/>
</dbReference>
<accession>A0A3A2ZXQ9</accession>
<dbReference type="OrthoDB" id="7680836at2759"/>
<reference evidence="9" key="1">
    <citation type="submission" date="2017-02" db="EMBL/GenBank/DDBJ databases">
        <authorList>
            <person name="Tafer H."/>
            <person name="Lopandic K."/>
        </authorList>
    </citation>
    <scope>NUCLEOTIDE SEQUENCE [LARGE SCALE GENOMIC DNA]</scope>
    <source>
        <strain evidence="9">CBS 366.77</strain>
    </source>
</reference>
<gene>
    <name evidence="8" type="ORF">PHISCL_00096</name>
</gene>
<feature type="domain" description="Grh/CP2 DB" evidence="7">
    <location>
        <begin position="182"/>
        <end position="442"/>
    </location>
</feature>
<evidence type="ECO:0000313" key="9">
    <source>
        <dbReference type="Proteomes" id="UP000266188"/>
    </source>
</evidence>
<dbReference type="PANTHER" id="PTHR11037">
    <property type="entry name" value="TRANSCRIPTION FACTOR CP2"/>
    <property type="match status" value="1"/>
</dbReference>
<evidence type="ECO:0000256" key="2">
    <source>
        <dbReference type="ARBA" id="ARBA00023015"/>
    </source>
</evidence>
<protein>
    <submittedName>
        <fullName evidence="8">CP2 transcription factor</fullName>
    </submittedName>
</protein>
<keyword evidence="2" id="KW-0805">Transcription regulation</keyword>
<dbReference type="Pfam" id="PF25416">
    <property type="entry name" value="GRHL1_C"/>
    <property type="match status" value="1"/>
</dbReference>
<dbReference type="AlphaFoldDB" id="A0A3A2ZXQ9"/>
<dbReference type="STRING" id="2070753.A0A3A2ZXQ9"/>
<dbReference type="InterPro" id="IPR007604">
    <property type="entry name" value="CP2"/>
</dbReference>
<keyword evidence="9" id="KW-1185">Reference proteome</keyword>
<dbReference type="Pfam" id="PF04516">
    <property type="entry name" value="CP2"/>
    <property type="match status" value="1"/>
</dbReference>
<proteinExistence type="predicted"/>
<evidence type="ECO:0000256" key="6">
    <source>
        <dbReference type="SAM" id="MobiDB-lite"/>
    </source>
</evidence>
<feature type="region of interest" description="Disordered" evidence="6">
    <location>
        <begin position="407"/>
        <end position="441"/>
    </location>
</feature>
<dbReference type="GO" id="GO:0000978">
    <property type="term" value="F:RNA polymerase II cis-regulatory region sequence-specific DNA binding"/>
    <property type="evidence" value="ECO:0007669"/>
    <property type="project" value="TreeGrafter"/>
</dbReference>
<keyword evidence="4" id="KW-0804">Transcription</keyword>
<keyword evidence="3" id="KW-0238">DNA-binding</keyword>
<evidence type="ECO:0000256" key="4">
    <source>
        <dbReference type="ARBA" id="ARBA00023163"/>
    </source>
</evidence>
<evidence type="ECO:0000259" key="7">
    <source>
        <dbReference type="PROSITE" id="PS51968"/>
    </source>
</evidence>
<evidence type="ECO:0000256" key="1">
    <source>
        <dbReference type="ARBA" id="ARBA00004123"/>
    </source>
</evidence>
<dbReference type="EMBL" id="MVGC01000002">
    <property type="protein sequence ID" value="RJE27510.1"/>
    <property type="molecule type" value="Genomic_DNA"/>
</dbReference>
<dbReference type="PANTHER" id="PTHR11037:SF20">
    <property type="entry name" value="PROTEIN GRAINYHEAD"/>
    <property type="match status" value="1"/>
</dbReference>
<dbReference type="GO" id="GO:0001228">
    <property type="term" value="F:DNA-binding transcription activator activity, RNA polymerase II-specific"/>
    <property type="evidence" value="ECO:0007669"/>
    <property type="project" value="TreeGrafter"/>
</dbReference>
<evidence type="ECO:0000313" key="8">
    <source>
        <dbReference type="EMBL" id="RJE27510.1"/>
    </source>
</evidence>
<sequence>MKSDAHEMTQEIDNPPRAEGSLEDLAGGFNQRYNQAQQLDDPIARPYSTLEAQMDVDQASISHRLDMVHHNQLDNLFPAEGANMPPSMTVPHLAFEPSAGVGDPLIGDTSSYALGNFANQVSPRLERSHITSLLSGHTSLLRSVSDSDTRHTMATDIMPPSDVEDLAAPIPSQRGHSNMPRTSSRFDMTLQAQTAMIKDEHEIPVTYLNRGKVYVMSIADLIPLSVPFQKVKYRTCIRVAFDEKEQRSDTAASWGLWRRNQESSITYQQRKRPHALEYIDSTEETDLGDQKAQLESAWVDGFSVTYEVGPTSDRMGNSQYTIPLRLNLLSTDFSLSKGVKGIPLRLYAKTEVISPVNPEGYVRSYSEARFCKIKVFRDHGAERKLAHDVYHAHRSIEWLTHEISQLRLGSNSPRDPGPVGRRPMKISKPTRRRSRSVQASFSHRTALGNDLNAKLAGFRNMLTSTSPDTALSLPGEELDDPDLYPIQFSVDEQESGQTGTLTDEGVVASNAEMTALSGSSAMLSNDSGIPTESSQLLTGPQPIKSQAGPSTNIDLLLRQGSGEESLTADILSQSLRHIRVSDIDPSYKPTISVFPKPVACFYVRFENENSQQQDDIYQAVYLMERTASNFLDRLLRKAQIDAKRIVRMLTIKRNGIKVVVDDDVIRELPDGQDMAVRFSTVSPDGPMDLEVILMFG</sequence>
<comment type="subcellular location">
    <subcellularLocation>
        <location evidence="1">Nucleus</location>
    </subcellularLocation>
</comment>
<evidence type="ECO:0000256" key="3">
    <source>
        <dbReference type="ARBA" id="ARBA00023125"/>
    </source>
</evidence>
<feature type="compositionally biased region" description="Basic residues" evidence="6">
    <location>
        <begin position="422"/>
        <end position="435"/>
    </location>
</feature>
<name>A0A3A2ZXQ9_9EURO</name>
<dbReference type="GO" id="GO:0005634">
    <property type="term" value="C:nucleus"/>
    <property type="evidence" value="ECO:0007669"/>
    <property type="project" value="UniProtKB-SubCell"/>
</dbReference>
<feature type="region of interest" description="Disordered" evidence="6">
    <location>
        <begin position="1"/>
        <end position="24"/>
    </location>
</feature>
<dbReference type="Proteomes" id="UP000266188">
    <property type="component" value="Unassembled WGS sequence"/>
</dbReference>
<dbReference type="InterPro" id="IPR057520">
    <property type="entry name" value="GRHL1/CP2_C"/>
</dbReference>
<organism evidence="8 9">
    <name type="scientific">Aspergillus sclerotialis</name>
    <dbReference type="NCBI Taxonomy" id="2070753"/>
    <lineage>
        <taxon>Eukaryota</taxon>
        <taxon>Fungi</taxon>
        <taxon>Dikarya</taxon>
        <taxon>Ascomycota</taxon>
        <taxon>Pezizomycotina</taxon>
        <taxon>Eurotiomycetes</taxon>
        <taxon>Eurotiomycetidae</taxon>
        <taxon>Eurotiales</taxon>
        <taxon>Aspergillaceae</taxon>
        <taxon>Aspergillus</taxon>
        <taxon>Aspergillus subgen. Polypaecilum</taxon>
    </lineage>
</organism>
<dbReference type="PROSITE" id="PS51968">
    <property type="entry name" value="GRH_CP2_DB"/>
    <property type="match status" value="1"/>
</dbReference>
<evidence type="ECO:0000256" key="5">
    <source>
        <dbReference type="ARBA" id="ARBA00023242"/>
    </source>
</evidence>
<keyword evidence="5" id="KW-0539">Nucleus</keyword>
<comment type="caution">
    <text evidence="8">The sequence shown here is derived from an EMBL/GenBank/DDBJ whole genome shotgun (WGS) entry which is preliminary data.</text>
</comment>